<evidence type="ECO:0000313" key="2">
    <source>
        <dbReference type="EMBL" id="EFA83884.1"/>
    </source>
</evidence>
<organism evidence="2 3">
    <name type="scientific">Heterostelium pallidum (strain ATCC 26659 / Pp 5 / PN500)</name>
    <name type="common">Cellular slime mold</name>
    <name type="synonym">Polysphondylium pallidum</name>
    <dbReference type="NCBI Taxonomy" id="670386"/>
    <lineage>
        <taxon>Eukaryota</taxon>
        <taxon>Amoebozoa</taxon>
        <taxon>Evosea</taxon>
        <taxon>Eumycetozoa</taxon>
        <taxon>Dictyostelia</taxon>
        <taxon>Acytosteliales</taxon>
        <taxon>Acytosteliaceae</taxon>
        <taxon>Heterostelium</taxon>
    </lineage>
</organism>
<gene>
    <name evidence="2" type="ORF">PPL_02954</name>
</gene>
<sequence length="77" mass="8509">MNALINAARRTIIQPRNRQFLRGGDGHGHGHDGPEYGIPVGLQKNISFVTKIAGCILFAYIPFAAINHQKAKKQQKD</sequence>
<keyword evidence="1" id="KW-0812">Transmembrane</keyword>
<keyword evidence="1" id="KW-0472">Membrane</keyword>
<dbReference type="RefSeq" id="XP_020436001.1">
    <property type="nucleotide sequence ID" value="XM_020573929.1"/>
</dbReference>
<dbReference type="GeneID" id="31358477"/>
<dbReference type="EMBL" id="ADBJ01000010">
    <property type="protein sequence ID" value="EFA83884.1"/>
    <property type="molecule type" value="Genomic_DNA"/>
</dbReference>
<evidence type="ECO:0000313" key="3">
    <source>
        <dbReference type="Proteomes" id="UP000001396"/>
    </source>
</evidence>
<dbReference type="Proteomes" id="UP000001396">
    <property type="component" value="Unassembled WGS sequence"/>
</dbReference>
<evidence type="ECO:0000256" key="1">
    <source>
        <dbReference type="SAM" id="Phobius"/>
    </source>
</evidence>
<keyword evidence="3" id="KW-1185">Reference proteome</keyword>
<accession>D3B3I6</accession>
<reference evidence="2 3" key="1">
    <citation type="journal article" date="2011" name="Genome Res.">
        <title>Phylogeny-wide analysis of social amoeba genomes highlights ancient origins for complex intercellular communication.</title>
        <authorList>
            <person name="Heidel A.J."/>
            <person name="Lawal H.M."/>
            <person name="Felder M."/>
            <person name="Schilde C."/>
            <person name="Helps N.R."/>
            <person name="Tunggal B."/>
            <person name="Rivero F."/>
            <person name="John U."/>
            <person name="Schleicher M."/>
            <person name="Eichinger L."/>
            <person name="Platzer M."/>
            <person name="Noegel A.A."/>
            <person name="Schaap P."/>
            <person name="Gloeckner G."/>
        </authorList>
    </citation>
    <scope>NUCLEOTIDE SEQUENCE [LARGE SCALE GENOMIC DNA]</scope>
    <source>
        <strain evidence="3">ATCC 26659 / Pp 5 / PN500</strain>
    </source>
</reference>
<dbReference type="InParanoid" id="D3B3I6"/>
<comment type="caution">
    <text evidence="2">The sequence shown here is derived from an EMBL/GenBank/DDBJ whole genome shotgun (WGS) entry which is preliminary data.</text>
</comment>
<dbReference type="AlphaFoldDB" id="D3B3I6"/>
<dbReference type="OMA" id="TKIAGCI"/>
<feature type="transmembrane region" description="Helical" evidence="1">
    <location>
        <begin position="46"/>
        <end position="66"/>
    </location>
</feature>
<protein>
    <submittedName>
        <fullName evidence="2">Uncharacterized protein</fullName>
    </submittedName>
</protein>
<proteinExistence type="predicted"/>
<keyword evidence="1" id="KW-1133">Transmembrane helix</keyword>
<name>D3B3I6_HETP5</name>